<evidence type="ECO:0000313" key="2">
    <source>
        <dbReference type="EMBL" id="SOZ38793.1"/>
    </source>
</evidence>
<dbReference type="RefSeq" id="WP_240619979.1">
    <property type="nucleotide sequence ID" value="NZ_AQUR01000106.1"/>
</dbReference>
<evidence type="ECO:0000313" key="4">
    <source>
        <dbReference type="Proteomes" id="UP000255168"/>
    </source>
</evidence>
<sequence length="234" mass="24863">MQAAGRAARPAAPPHTRAALLAPRLAAARCLVLAAAVAPLPLHAAEDSGTPAGAEAPAWSGGISAYLNLPRGSEAYVTGIAIAKRGVLHLEARSNYEGMDAYSFFVGYNLGWGEALRLDFTPILGVVTGSAHSVVGGFEATLTGRYADAYIEFEYVPDAEPSGYAYAWSELAWRPRDWLRLGLAAQRTRVPDNGRNLQRGVFAQVKGKHVSGAVYWFNPAAHDQIAVVSVALSF</sequence>
<dbReference type="Proteomes" id="UP000256710">
    <property type="component" value="Unassembled WGS sequence"/>
</dbReference>
<proteinExistence type="predicted"/>
<geneLocation type="plasmid" evidence="4">
    <name>ii</name>
</geneLocation>
<dbReference type="EMBL" id="OFTC01000036">
    <property type="protein sequence ID" value="SOZ38793.1"/>
    <property type="molecule type" value="Genomic_DNA"/>
</dbReference>
<reference evidence="4 5" key="1">
    <citation type="submission" date="2018-01" db="EMBL/GenBank/DDBJ databases">
        <authorList>
            <person name="Clerissi C."/>
        </authorList>
    </citation>
    <scope>NUCLEOTIDE SEQUENCE [LARGE SCALE GENOMIC DNA]</scope>
    <source>
        <strain evidence="2">Cupriavidus taiwanensis STM 6082</strain>
        <strain evidence="3">Cupriavidus taiwanensis STM 6160</strain>
        <plasmid evidence="4">ii</plasmid>
        <plasmid evidence="3">II</plasmid>
    </source>
</reference>
<organism evidence="3 4">
    <name type="scientific">Cupriavidus neocaledonicus</name>
    <dbReference type="NCBI Taxonomy" id="1040979"/>
    <lineage>
        <taxon>Bacteria</taxon>
        <taxon>Pseudomonadati</taxon>
        <taxon>Pseudomonadota</taxon>
        <taxon>Betaproteobacteria</taxon>
        <taxon>Burkholderiales</taxon>
        <taxon>Burkholderiaceae</taxon>
        <taxon>Cupriavidus</taxon>
    </lineage>
</organism>
<feature type="chain" id="PRO_5016649101" description="Cellulose biosynthesis protein BcsS" evidence="1">
    <location>
        <begin position="45"/>
        <end position="234"/>
    </location>
</feature>
<keyword evidence="1" id="KW-0732">Signal</keyword>
<geneLocation type="plasmid" evidence="3">
    <name>II</name>
</geneLocation>
<evidence type="ECO:0000313" key="5">
    <source>
        <dbReference type="Proteomes" id="UP000256710"/>
    </source>
</evidence>
<gene>
    <name evidence="2" type="ORF">CBM2605_B130090</name>
    <name evidence="3" type="ORF">CBM2607_MP20213</name>
</gene>
<evidence type="ECO:0000313" key="3">
    <source>
        <dbReference type="EMBL" id="SPD59561.1"/>
    </source>
</evidence>
<feature type="signal peptide" evidence="1">
    <location>
        <begin position="1"/>
        <end position="44"/>
    </location>
</feature>
<dbReference type="Proteomes" id="UP000255168">
    <property type="component" value="Plasmid II"/>
</dbReference>
<evidence type="ECO:0000256" key="1">
    <source>
        <dbReference type="SAM" id="SignalP"/>
    </source>
</evidence>
<name>A0A375HMV9_9BURK</name>
<accession>A0A375HMV9</accession>
<evidence type="ECO:0008006" key="6">
    <source>
        <dbReference type="Google" id="ProtNLM"/>
    </source>
</evidence>
<dbReference type="EMBL" id="LT984807">
    <property type="protein sequence ID" value="SPD59561.1"/>
    <property type="molecule type" value="Genomic_DNA"/>
</dbReference>
<keyword evidence="5" id="KW-1185">Reference proteome</keyword>
<keyword evidence="3" id="KW-0614">Plasmid</keyword>
<protein>
    <recommendedName>
        <fullName evidence="6">Cellulose biosynthesis protein BcsS</fullName>
    </recommendedName>
</protein>
<dbReference type="AlphaFoldDB" id="A0A375HMV9"/>